<name>A0ABY6M4C8_9FLAO</name>
<proteinExistence type="predicted"/>
<feature type="domain" description="Putative zinc ribbon" evidence="1">
    <location>
        <begin position="7"/>
        <end position="85"/>
    </location>
</feature>
<evidence type="ECO:0000313" key="3">
    <source>
        <dbReference type="Proteomes" id="UP001163328"/>
    </source>
</evidence>
<accession>A0ABY6M4C8</accession>
<sequence length="86" mass="9827">MPTENKFCQSCGMPMKEDPQHGGTNADGSKNTDYCSYCYANGSFTFTGTVSEFQEHCRQQMIKSGRSKIIAWLFTRGMKRLARWKN</sequence>
<keyword evidence="3" id="KW-1185">Reference proteome</keyword>
<dbReference type="InterPro" id="IPR025868">
    <property type="entry name" value="Zn_ribbon_dom_put"/>
</dbReference>
<gene>
    <name evidence="2" type="ORF">K5I29_04725</name>
</gene>
<dbReference type="Pfam" id="PF12674">
    <property type="entry name" value="Zn_ribbon_2"/>
    <property type="match status" value="1"/>
</dbReference>
<evidence type="ECO:0000313" key="2">
    <source>
        <dbReference type="EMBL" id="UYW02211.1"/>
    </source>
</evidence>
<reference evidence="2" key="1">
    <citation type="submission" date="2021-08" db="EMBL/GenBank/DDBJ databases">
        <title>Flavobacterium sp. strain CC-SYL302.</title>
        <authorList>
            <person name="Lin S.-Y."/>
            <person name="Lee T.-H."/>
            <person name="Young C.-C."/>
        </authorList>
    </citation>
    <scope>NUCLEOTIDE SEQUENCE</scope>
    <source>
        <strain evidence="2">CC-SYL302</strain>
    </source>
</reference>
<evidence type="ECO:0000259" key="1">
    <source>
        <dbReference type="Pfam" id="PF12674"/>
    </source>
</evidence>
<protein>
    <submittedName>
        <fullName evidence="2">Zinc ribbon domain-containing protein</fullName>
    </submittedName>
</protein>
<dbReference type="RefSeq" id="WP_264434708.1">
    <property type="nucleotide sequence ID" value="NZ_CP081495.1"/>
</dbReference>
<dbReference type="EMBL" id="CP081495">
    <property type="protein sequence ID" value="UYW02211.1"/>
    <property type="molecule type" value="Genomic_DNA"/>
</dbReference>
<organism evidence="2 3">
    <name type="scientific">Flavobacterium agricola</name>
    <dbReference type="NCBI Taxonomy" id="2870839"/>
    <lineage>
        <taxon>Bacteria</taxon>
        <taxon>Pseudomonadati</taxon>
        <taxon>Bacteroidota</taxon>
        <taxon>Flavobacteriia</taxon>
        <taxon>Flavobacteriales</taxon>
        <taxon>Flavobacteriaceae</taxon>
        <taxon>Flavobacterium</taxon>
    </lineage>
</organism>
<dbReference type="Proteomes" id="UP001163328">
    <property type="component" value="Chromosome"/>
</dbReference>